<evidence type="ECO:0000256" key="1">
    <source>
        <dbReference type="ARBA" id="ARBA00022908"/>
    </source>
</evidence>
<evidence type="ECO:0000256" key="3">
    <source>
        <dbReference type="ARBA" id="ARBA00023172"/>
    </source>
</evidence>
<protein>
    <submittedName>
        <fullName evidence="7">Site-specific recombinase XerD</fullName>
    </submittedName>
</protein>
<gene>
    <name evidence="7" type="ORF">EV210_103293</name>
</gene>
<dbReference type="Pfam" id="PF00589">
    <property type="entry name" value="Phage_integrase"/>
    <property type="match status" value="1"/>
</dbReference>
<dbReference type="InterPro" id="IPR044068">
    <property type="entry name" value="CB"/>
</dbReference>
<dbReference type="GO" id="GO:0015074">
    <property type="term" value="P:DNA integration"/>
    <property type="evidence" value="ECO:0007669"/>
    <property type="project" value="UniProtKB-KW"/>
</dbReference>
<name>A0A4V2Q8W9_9FIRM</name>
<dbReference type="PANTHER" id="PTHR30349:SF91">
    <property type="entry name" value="INTA PROTEIN"/>
    <property type="match status" value="1"/>
</dbReference>
<feature type="domain" description="Tyr recombinase" evidence="5">
    <location>
        <begin position="173"/>
        <end position="370"/>
    </location>
</feature>
<reference evidence="7 8" key="1">
    <citation type="submission" date="2019-03" db="EMBL/GenBank/DDBJ databases">
        <title>Genomic Encyclopedia of Type Strains, Phase IV (KMG-IV): sequencing the most valuable type-strain genomes for metagenomic binning, comparative biology and taxonomic classification.</title>
        <authorList>
            <person name="Goeker M."/>
        </authorList>
    </citation>
    <scope>NUCLEOTIDE SEQUENCE [LARGE SCALE GENOMIC DNA]</scope>
    <source>
        <strain evidence="7 8">DSM 15969</strain>
    </source>
</reference>
<comment type="caution">
    <text evidence="7">The sequence shown here is derived from an EMBL/GenBank/DDBJ whole genome shotgun (WGS) entry which is preliminary data.</text>
</comment>
<proteinExistence type="predicted"/>
<feature type="domain" description="Core-binding (CB)" evidence="6">
    <location>
        <begin position="69"/>
        <end position="152"/>
    </location>
</feature>
<evidence type="ECO:0000259" key="5">
    <source>
        <dbReference type="PROSITE" id="PS51898"/>
    </source>
</evidence>
<dbReference type="RefSeq" id="WP_165898805.1">
    <property type="nucleotide sequence ID" value="NZ_SLUI01000003.1"/>
</dbReference>
<evidence type="ECO:0000259" key="6">
    <source>
        <dbReference type="PROSITE" id="PS51900"/>
    </source>
</evidence>
<keyword evidence="1" id="KW-0229">DNA integration</keyword>
<dbReference type="Gene3D" id="1.10.150.130">
    <property type="match status" value="1"/>
</dbReference>
<dbReference type="Proteomes" id="UP000295063">
    <property type="component" value="Unassembled WGS sequence"/>
</dbReference>
<keyword evidence="2 4" id="KW-0238">DNA-binding</keyword>
<sequence length="388" mass="43739">MAKRANGEGTICKRKDGLWMTAVVLGRDAETGKLIRKYCYGKTKGEVQLKKEALLEQSKGPVFVDADKITVGQWVEKWLNIYAKASVRANTFIGYRSVVKNHILPHLGTIKLQKLKGIDIQNMVNEIKANGGGPRLAELAFTVLRIALNKAFNEEILHRLPFKTVALPKKRKKEFKPLTEKQWARLFYEARADAEMYTALLLEWATGISISELLGLQWPDFNYMADSVRIQRAAIITDNGPAIDDTKTAARRRVLPLPEVAILQVKQHQAQQTATIQASSLPWEDNDLVFPNPYGKLQDPRSWSKKFKRVAKAAGIEITFHKLRHDHASRLSENGVSIKDAQYRLGHSTTQMLLNVYTHRMSGGQEKIASWLNTSFPAATIEQEAPLN</sequence>
<dbReference type="InterPro" id="IPR010998">
    <property type="entry name" value="Integrase_recombinase_N"/>
</dbReference>
<dbReference type="InterPro" id="IPR011010">
    <property type="entry name" value="DNA_brk_join_enz"/>
</dbReference>
<dbReference type="InterPro" id="IPR004107">
    <property type="entry name" value="Integrase_SAM-like_N"/>
</dbReference>
<dbReference type="SUPFAM" id="SSF56349">
    <property type="entry name" value="DNA breaking-rejoining enzymes"/>
    <property type="match status" value="1"/>
</dbReference>
<dbReference type="InterPro" id="IPR050090">
    <property type="entry name" value="Tyrosine_recombinase_XerCD"/>
</dbReference>
<dbReference type="PROSITE" id="PS51898">
    <property type="entry name" value="TYR_RECOMBINASE"/>
    <property type="match status" value="1"/>
</dbReference>
<dbReference type="PROSITE" id="PS51900">
    <property type="entry name" value="CB"/>
    <property type="match status" value="1"/>
</dbReference>
<dbReference type="Pfam" id="PF14659">
    <property type="entry name" value="Phage_int_SAM_3"/>
    <property type="match status" value="1"/>
</dbReference>
<evidence type="ECO:0000256" key="2">
    <source>
        <dbReference type="ARBA" id="ARBA00023125"/>
    </source>
</evidence>
<dbReference type="EMBL" id="SLUI01000003">
    <property type="protein sequence ID" value="TCL38809.1"/>
    <property type="molecule type" value="Genomic_DNA"/>
</dbReference>
<dbReference type="InterPro" id="IPR013762">
    <property type="entry name" value="Integrase-like_cat_sf"/>
</dbReference>
<accession>A0A4V2Q8W9</accession>
<dbReference type="PANTHER" id="PTHR30349">
    <property type="entry name" value="PHAGE INTEGRASE-RELATED"/>
    <property type="match status" value="1"/>
</dbReference>
<evidence type="ECO:0000313" key="7">
    <source>
        <dbReference type="EMBL" id="TCL38809.1"/>
    </source>
</evidence>
<evidence type="ECO:0000256" key="4">
    <source>
        <dbReference type="PROSITE-ProRule" id="PRU01248"/>
    </source>
</evidence>
<dbReference type="InterPro" id="IPR002104">
    <property type="entry name" value="Integrase_catalytic"/>
</dbReference>
<keyword evidence="3" id="KW-0233">DNA recombination</keyword>
<dbReference type="Gene3D" id="1.10.443.10">
    <property type="entry name" value="Intergrase catalytic core"/>
    <property type="match status" value="1"/>
</dbReference>
<organism evidence="7 8">
    <name type="scientific">Anaerospora hongkongensis</name>
    <dbReference type="NCBI Taxonomy" id="244830"/>
    <lineage>
        <taxon>Bacteria</taxon>
        <taxon>Bacillati</taxon>
        <taxon>Bacillota</taxon>
        <taxon>Negativicutes</taxon>
        <taxon>Selenomonadales</taxon>
        <taxon>Sporomusaceae</taxon>
        <taxon>Anaerospora</taxon>
    </lineage>
</organism>
<dbReference type="CDD" id="cd01189">
    <property type="entry name" value="INT_ICEBs1_C_like"/>
    <property type="match status" value="1"/>
</dbReference>
<evidence type="ECO:0000313" key="8">
    <source>
        <dbReference type="Proteomes" id="UP000295063"/>
    </source>
</evidence>
<dbReference type="GO" id="GO:0003677">
    <property type="term" value="F:DNA binding"/>
    <property type="evidence" value="ECO:0007669"/>
    <property type="project" value="UniProtKB-UniRule"/>
</dbReference>
<keyword evidence="8" id="KW-1185">Reference proteome</keyword>
<dbReference type="AlphaFoldDB" id="A0A4V2Q8W9"/>
<dbReference type="GO" id="GO:0006310">
    <property type="term" value="P:DNA recombination"/>
    <property type="evidence" value="ECO:0007669"/>
    <property type="project" value="UniProtKB-KW"/>
</dbReference>